<comment type="caution">
    <text evidence="8">The sequence shown here is derived from an EMBL/GenBank/DDBJ whole genome shotgun (WGS) entry which is preliminary data.</text>
</comment>
<dbReference type="SUPFAM" id="SSF56672">
    <property type="entry name" value="DNA/RNA polymerases"/>
    <property type="match status" value="1"/>
</dbReference>
<evidence type="ECO:0000313" key="9">
    <source>
        <dbReference type="Proteomes" id="UP000326396"/>
    </source>
</evidence>
<dbReference type="InterPro" id="IPR043502">
    <property type="entry name" value="DNA/RNA_pol_sf"/>
</dbReference>
<feature type="domain" description="Reverse transcriptase RNase H-like" evidence="7">
    <location>
        <begin position="54"/>
        <end position="157"/>
    </location>
</feature>
<dbReference type="GO" id="GO:0003964">
    <property type="term" value="F:RNA-directed DNA polymerase activity"/>
    <property type="evidence" value="ECO:0007669"/>
    <property type="project" value="UniProtKB-KW"/>
</dbReference>
<evidence type="ECO:0000256" key="3">
    <source>
        <dbReference type="ARBA" id="ARBA00022722"/>
    </source>
</evidence>
<dbReference type="OrthoDB" id="1739755at2759"/>
<dbReference type="FunFam" id="3.10.20.370:FF:000001">
    <property type="entry name" value="Retrovirus-related Pol polyprotein from transposon 17.6-like protein"/>
    <property type="match status" value="1"/>
</dbReference>
<dbReference type="Pfam" id="PF17917">
    <property type="entry name" value="RT_RNaseH"/>
    <property type="match status" value="1"/>
</dbReference>
<evidence type="ECO:0000313" key="8">
    <source>
        <dbReference type="EMBL" id="KAD3336856.1"/>
    </source>
</evidence>
<keyword evidence="5" id="KW-0378">Hydrolase</keyword>
<keyword evidence="3" id="KW-0540">Nuclease</keyword>
<evidence type="ECO:0000259" key="7">
    <source>
        <dbReference type="Pfam" id="PF17917"/>
    </source>
</evidence>
<dbReference type="PANTHER" id="PTHR34072">
    <property type="entry name" value="ENZYMATIC POLYPROTEIN-RELATED"/>
    <property type="match status" value="1"/>
</dbReference>
<evidence type="ECO:0000256" key="6">
    <source>
        <dbReference type="ARBA" id="ARBA00022918"/>
    </source>
</evidence>
<evidence type="ECO:0000256" key="2">
    <source>
        <dbReference type="ARBA" id="ARBA00022695"/>
    </source>
</evidence>
<protein>
    <recommendedName>
        <fullName evidence="7">Reverse transcriptase RNase H-like domain-containing protein</fullName>
    </recommendedName>
</protein>
<dbReference type="PANTHER" id="PTHR34072:SF44">
    <property type="entry name" value="RNA-DIRECTED DNA POLYMERASE"/>
    <property type="match status" value="1"/>
</dbReference>
<keyword evidence="4" id="KW-0255">Endonuclease</keyword>
<organism evidence="8 9">
    <name type="scientific">Mikania micrantha</name>
    <name type="common">bitter vine</name>
    <dbReference type="NCBI Taxonomy" id="192012"/>
    <lineage>
        <taxon>Eukaryota</taxon>
        <taxon>Viridiplantae</taxon>
        <taxon>Streptophyta</taxon>
        <taxon>Embryophyta</taxon>
        <taxon>Tracheophyta</taxon>
        <taxon>Spermatophyta</taxon>
        <taxon>Magnoliopsida</taxon>
        <taxon>eudicotyledons</taxon>
        <taxon>Gunneridae</taxon>
        <taxon>Pentapetalae</taxon>
        <taxon>asterids</taxon>
        <taxon>campanulids</taxon>
        <taxon>Asterales</taxon>
        <taxon>Asteraceae</taxon>
        <taxon>Asteroideae</taxon>
        <taxon>Heliantheae alliance</taxon>
        <taxon>Eupatorieae</taxon>
        <taxon>Mikania</taxon>
    </lineage>
</organism>
<name>A0A5N6M8V7_9ASTR</name>
<dbReference type="GO" id="GO:0004519">
    <property type="term" value="F:endonuclease activity"/>
    <property type="evidence" value="ECO:0007669"/>
    <property type="project" value="UniProtKB-KW"/>
</dbReference>
<keyword evidence="2" id="KW-0548">Nucleotidyltransferase</keyword>
<dbReference type="AlphaFoldDB" id="A0A5N6M8V7"/>
<evidence type="ECO:0000256" key="1">
    <source>
        <dbReference type="ARBA" id="ARBA00022679"/>
    </source>
</evidence>
<dbReference type="Proteomes" id="UP000326396">
    <property type="component" value="Linkage Group LG6"/>
</dbReference>
<dbReference type="InterPro" id="IPR041373">
    <property type="entry name" value="RT_RNaseH"/>
</dbReference>
<keyword evidence="6" id="KW-0695">RNA-directed DNA polymerase</keyword>
<sequence length="254" mass="29450">MIEEVVTEIPDEIARPMTQLLEKDAPFVFSDECLLAFKLLKEKLVNAPIMIVPDWSLPFELMCDASDFAVGAVLGQRKDKHFHPIYYASKTLNDAQEHYTTTEKELLAVVFAFEKFRSYLVLSKTIVFTDHVALRYLFSKQDAKPRLIRRILLLQEFYIEICDKKGAENVAADHLSCLECLASSELVGSHINDNFPHKFLMNMQTQDEDCPCFADFVNYLACEIVLKGLTHQQKKKFLSDVKYYLWEDPYLFRI</sequence>
<reference evidence="8 9" key="1">
    <citation type="submission" date="2019-05" db="EMBL/GenBank/DDBJ databases">
        <title>Mikania micrantha, genome provides insights into the molecular mechanism of rapid growth.</title>
        <authorList>
            <person name="Liu B."/>
        </authorList>
    </citation>
    <scope>NUCLEOTIDE SEQUENCE [LARGE SCALE GENOMIC DNA]</scope>
    <source>
        <strain evidence="8">NLD-2019</strain>
        <tissue evidence="8">Leaf</tissue>
    </source>
</reference>
<keyword evidence="1" id="KW-0808">Transferase</keyword>
<accession>A0A5N6M8V7</accession>
<proteinExistence type="predicted"/>
<dbReference type="Gene3D" id="3.10.20.370">
    <property type="match status" value="1"/>
</dbReference>
<evidence type="ECO:0000256" key="5">
    <source>
        <dbReference type="ARBA" id="ARBA00022801"/>
    </source>
</evidence>
<dbReference type="CDD" id="cd09274">
    <property type="entry name" value="RNase_HI_RT_Ty3"/>
    <property type="match status" value="1"/>
</dbReference>
<evidence type="ECO:0000256" key="4">
    <source>
        <dbReference type="ARBA" id="ARBA00022759"/>
    </source>
</evidence>
<keyword evidence="9" id="KW-1185">Reference proteome</keyword>
<gene>
    <name evidence="8" type="ORF">E3N88_32375</name>
</gene>
<dbReference type="GO" id="GO:0016787">
    <property type="term" value="F:hydrolase activity"/>
    <property type="evidence" value="ECO:0007669"/>
    <property type="project" value="UniProtKB-KW"/>
</dbReference>
<dbReference type="EMBL" id="SZYD01000016">
    <property type="protein sequence ID" value="KAD3336856.1"/>
    <property type="molecule type" value="Genomic_DNA"/>
</dbReference>